<reference evidence="9" key="1">
    <citation type="journal article" date="2023" name="bioRxiv">
        <title>Scaffold-level genome assemblies of two parasitoid biocontrol wasps reveal the parthenogenesis mechanism and an associated novel virus.</title>
        <authorList>
            <person name="Inwood S."/>
            <person name="Skelly J."/>
            <person name="Guhlin J."/>
            <person name="Harrop T."/>
            <person name="Goldson S."/>
            <person name="Dearden P."/>
        </authorList>
    </citation>
    <scope>NUCLEOTIDE SEQUENCE</scope>
    <source>
        <strain evidence="9">Lincoln</strain>
        <tissue evidence="9">Whole body</tissue>
    </source>
</reference>
<keyword evidence="10" id="KW-1185">Reference proteome</keyword>
<dbReference type="GO" id="GO:0007165">
    <property type="term" value="P:signal transduction"/>
    <property type="evidence" value="ECO:0007669"/>
    <property type="project" value="UniProtKB-KW"/>
</dbReference>
<evidence type="ECO:0000256" key="5">
    <source>
        <dbReference type="ARBA" id="ARBA00022989"/>
    </source>
</evidence>
<keyword evidence="6" id="KW-0472">Membrane</keyword>
<comment type="caution">
    <text evidence="9">The sequence shown here is derived from an EMBL/GenBank/DDBJ whole genome shotgun (WGS) entry which is preliminary data.</text>
</comment>
<dbReference type="Proteomes" id="UP001168972">
    <property type="component" value="Unassembled WGS sequence"/>
</dbReference>
<dbReference type="Pfam" id="PF02949">
    <property type="entry name" value="7tm_6"/>
    <property type="match status" value="1"/>
</dbReference>
<keyword evidence="2" id="KW-0716">Sensory transduction</keyword>
<keyword evidence="3" id="KW-0812">Transmembrane</keyword>
<evidence type="ECO:0000256" key="2">
    <source>
        <dbReference type="ARBA" id="ARBA00022606"/>
    </source>
</evidence>
<dbReference type="AlphaFoldDB" id="A0AA39G3S1"/>
<gene>
    <name evidence="9" type="ORF">PV327_005894</name>
</gene>
<keyword evidence="7" id="KW-0675">Receptor</keyword>
<dbReference type="InterPro" id="IPR004117">
    <property type="entry name" value="7tm6_olfct_rcpt"/>
</dbReference>
<evidence type="ECO:0000256" key="1">
    <source>
        <dbReference type="ARBA" id="ARBA00004141"/>
    </source>
</evidence>
<dbReference type="GO" id="GO:0016020">
    <property type="term" value="C:membrane"/>
    <property type="evidence" value="ECO:0007669"/>
    <property type="project" value="UniProtKB-SubCell"/>
</dbReference>
<name>A0AA39G3S1_MICHY</name>
<comment type="subcellular location">
    <subcellularLocation>
        <location evidence="1">Membrane</location>
        <topology evidence="1">Multi-pass membrane protein</topology>
    </subcellularLocation>
</comment>
<protein>
    <submittedName>
        <fullName evidence="9">Uncharacterized protein</fullName>
    </submittedName>
</protein>
<evidence type="ECO:0000256" key="8">
    <source>
        <dbReference type="ARBA" id="ARBA00023224"/>
    </source>
</evidence>
<dbReference type="GO" id="GO:0005549">
    <property type="term" value="F:odorant binding"/>
    <property type="evidence" value="ECO:0007669"/>
    <property type="project" value="InterPro"/>
</dbReference>
<proteinExistence type="predicted"/>
<keyword evidence="4" id="KW-0552">Olfaction</keyword>
<evidence type="ECO:0000256" key="7">
    <source>
        <dbReference type="ARBA" id="ARBA00023170"/>
    </source>
</evidence>
<organism evidence="9 10">
    <name type="scientific">Microctonus hyperodae</name>
    <name type="common">Parasitoid wasp</name>
    <dbReference type="NCBI Taxonomy" id="165561"/>
    <lineage>
        <taxon>Eukaryota</taxon>
        <taxon>Metazoa</taxon>
        <taxon>Ecdysozoa</taxon>
        <taxon>Arthropoda</taxon>
        <taxon>Hexapoda</taxon>
        <taxon>Insecta</taxon>
        <taxon>Pterygota</taxon>
        <taxon>Neoptera</taxon>
        <taxon>Endopterygota</taxon>
        <taxon>Hymenoptera</taxon>
        <taxon>Apocrita</taxon>
        <taxon>Ichneumonoidea</taxon>
        <taxon>Braconidae</taxon>
        <taxon>Euphorinae</taxon>
        <taxon>Microctonus</taxon>
    </lineage>
</organism>
<evidence type="ECO:0000256" key="4">
    <source>
        <dbReference type="ARBA" id="ARBA00022725"/>
    </source>
</evidence>
<evidence type="ECO:0000256" key="3">
    <source>
        <dbReference type="ARBA" id="ARBA00022692"/>
    </source>
</evidence>
<sequence length="180" mass="20296">MAKIFATISQNWLEEKSSHDRDVMIKYARISRILTICGWISSVECVILYHAPVAFNTVVRTINNITDIPGALFAIQSVYFYDVTPPHIYRMTVSSQVIANSLGSLIYTGSDCELLYHSVYNCNWTSLTCNEYSQITLLLLRTKKPLCITFGKFAPLTLSTFAQICKTSCGWVSVLLTMKN</sequence>
<evidence type="ECO:0000313" key="10">
    <source>
        <dbReference type="Proteomes" id="UP001168972"/>
    </source>
</evidence>
<keyword evidence="5" id="KW-1133">Transmembrane helix</keyword>
<reference evidence="9" key="2">
    <citation type="submission" date="2023-03" db="EMBL/GenBank/DDBJ databases">
        <authorList>
            <person name="Inwood S.N."/>
            <person name="Skelly J.G."/>
            <person name="Guhlin J."/>
            <person name="Harrop T.W.R."/>
            <person name="Goldson S.G."/>
            <person name="Dearden P.K."/>
        </authorList>
    </citation>
    <scope>NUCLEOTIDE SEQUENCE</scope>
    <source>
        <strain evidence="9">Lincoln</strain>
        <tissue evidence="9">Whole body</tissue>
    </source>
</reference>
<evidence type="ECO:0000256" key="6">
    <source>
        <dbReference type="ARBA" id="ARBA00023136"/>
    </source>
</evidence>
<dbReference type="EMBL" id="JAQQBR010000003">
    <property type="protein sequence ID" value="KAK0180229.1"/>
    <property type="molecule type" value="Genomic_DNA"/>
</dbReference>
<evidence type="ECO:0000313" key="9">
    <source>
        <dbReference type="EMBL" id="KAK0180229.1"/>
    </source>
</evidence>
<keyword evidence="8" id="KW-0807">Transducer</keyword>
<dbReference type="GO" id="GO:0004984">
    <property type="term" value="F:olfactory receptor activity"/>
    <property type="evidence" value="ECO:0007669"/>
    <property type="project" value="InterPro"/>
</dbReference>
<accession>A0AA39G3S1</accession>